<name>A0AA35Q9H1_9HYPO</name>
<keyword evidence="4 5" id="KW-0472">Membrane</keyword>
<dbReference type="Pfam" id="PF04479">
    <property type="entry name" value="RTA1"/>
    <property type="match status" value="1"/>
</dbReference>
<feature type="transmembrane region" description="Helical" evidence="5">
    <location>
        <begin position="13"/>
        <end position="39"/>
    </location>
</feature>
<sequence>MAELKPYRGDYCLWLYLPSTIAGAIFTTLFFLSTAFVAWRMIKPRAWFCTVFIIDVQVSTFTLVSPALFAAFVYMVLARIIHSLNAESLSVIPVMWLTTIFVAGDVISFTVQASGAGIMAVKVSIKDTQLTCPWNDACWSISLLTLPNHVAPGPNIFISSW</sequence>
<comment type="subcellular location">
    <subcellularLocation>
        <location evidence="1">Membrane</location>
        <topology evidence="1">Multi-pass membrane protein</topology>
    </subcellularLocation>
</comment>
<keyword evidence="3 5" id="KW-1133">Transmembrane helix</keyword>
<evidence type="ECO:0000256" key="5">
    <source>
        <dbReference type="SAM" id="Phobius"/>
    </source>
</evidence>
<feature type="transmembrane region" description="Helical" evidence="5">
    <location>
        <begin position="94"/>
        <end position="121"/>
    </location>
</feature>
<dbReference type="InterPro" id="IPR007568">
    <property type="entry name" value="RTA1"/>
</dbReference>
<dbReference type="PANTHER" id="PTHR31465:SF1">
    <property type="entry name" value="PROTEIN RTA1-RELATED"/>
    <property type="match status" value="1"/>
</dbReference>
<keyword evidence="7" id="KW-1185">Reference proteome</keyword>
<accession>A0AA35Q9H1</accession>
<evidence type="ECO:0000256" key="4">
    <source>
        <dbReference type="ARBA" id="ARBA00023136"/>
    </source>
</evidence>
<evidence type="ECO:0000313" key="7">
    <source>
        <dbReference type="Proteomes" id="UP001160390"/>
    </source>
</evidence>
<evidence type="ECO:0000256" key="3">
    <source>
        <dbReference type="ARBA" id="ARBA00022989"/>
    </source>
</evidence>
<evidence type="ECO:0000313" key="6">
    <source>
        <dbReference type="EMBL" id="CAI6097758.1"/>
    </source>
</evidence>
<proteinExistence type="predicted"/>
<dbReference type="EMBL" id="CABFNP030001295">
    <property type="protein sequence ID" value="CAI6097758.1"/>
    <property type="molecule type" value="Genomic_DNA"/>
</dbReference>
<organism evidence="6 7">
    <name type="scientific">Clonostachys chloroleuca</name>
    <dbReference type="NCBI Taxonomy" id="1926264"/>
    <lineage>
        <taxon>Eukaryota</taxon>
        <taxon>Fungi</taxon>
        <taxon>Dikarya</taxon>
        <taxon>Ascomycota</taxon>
        <taxon>Pezizomycotina</taxon>
        <taxon>Sordariomycetes</taxon>
        <taxon>Hypocreomycetidae</taxon>
        <taxon>Hypocreales</taxon>
        <taxon>Bionectriaceae</taxon>
        <taxon>Clonostachys</taxon>
    </lineage>
</organism>
<comment type="caution">
    <text evidence="6">The sequence shown here is derived from an EMBL/GenBank/DDBJ whole genome shotgun (WGS) entry which is preliminary data.</text>
</comment>
<dbReference type="GO" id="GO:0016020">
    <property type="term" value="C:membrane"/>
    <property type="evidence" value="ECO:0007669"/>
    <property type="project" value="UniProtKB-SubCell"/>
</dbReference>
<dbReference type="PANTHER" id="PTHR31465">
    <property type="entry name" value="PROTEIN RTA1-RELATED"/>
    <property type="match status" value="1"/>
</dbReference>
<gene>
    <name evidence="6" type="ORF">CCHLO57077_00015597</name>
</gene>
<keyword evidence="2 5" id="KW-0812">Transmembrane</keyword>
<feature type="transmembrane region" description="Helical" evidence="5">
    <location>
        <begin position="46"/>
        <end position="74"/>
    </location>
</feature>
<reference evidence="6" key="1">
    <citation type="submission" date="2023-01" db="EMBL/GenBank/DDBJ databases">
        <authorList>
            <person name="Piombo E."/>
        </authorList>
    </citation>
    <scope>NUCLEOTIDE SEQUENCE</scope>
</reference>
<dbReference type="Proteomes" id="UP001160390">
    <property type="component" value="Unassembled WGS sequence"/>
</dbReference>
<protein>
    <submittedName>
        <fullName evidence="6">Uncharacterized protein</fullName>
    </submittedName>
</protein>
<evidence type="ECO:0000256" key="1">
    <source>
        <dbReference type="ARBA" id="ARBA00004141"/>
    </source>
</evidence>
<evidence type="ECO:0000256" key="2">
    <source>
        <dbReference type="ARBA" id="ARBA00022692"/>
    </source>
</evidence>
<dbReference type="AlphaFoldDB" id="A0AA35Q9H1"/>